<dbReference type="SMART" id="SM00220">
    <property type="entry name" value="S_TKc"/>
    <property type="match status" value="1"/>
</dbReference>
<keyword evidence="4 8" id="KW-0547">Nucleotide-binding</keyword>
<evidence type="ECO:0000256" key="1">
    <source>
        <dbReference type="ARBA" id="ARBA00001946"/>
    </source>
</evidence>
<dbReference type="InterPro" id="IPR008271">
    <property type="entry name" value="Ser/Thr_kinase_AS"/>
</dbReference>
<accession>A0ABD3P6Q2</accession>
<feature type="compositionally biased region" description="Polar residues" evidence="9">
    <location>
        <begin position="151"/>
        <end position="164"/>
    </location>
</feature>
<protein>
    <recommendedName>
        <fullName evidence="14">Calmodulin</fullName>
    </recommendedName>
</protein>
<dbReference type="PROSITE" id="PS50222">
    <property type="entry name" value="EF_HAND_2"/>
    <property type="match status" value="2"/>
</dbReference>
<feature type="compositionally biased region" description="Low complexity" evidence="9">
    <location>
        <begin position="137"/>
        <end position="150"/>
    </location>
</feature>
<comment type="cofactor">
    <cofactor evidence="1">
        <name>Mg(2+)</name>
        <dbReference type="ChEBI" id="CHEBI:18420"/>
    </cofactor>
</comment>
<dbReference type="InterPro" id="IPR050205">
    <property type="entry name" value="CDPK_Ser/Thr_kinases"/>
</dbReference>
<dbReference type="PROSITE" id="PS00107">
    <property type="entry name" value="PROTEIN_KINASE_ATP"/>
    <property type="match status" value="1"/>
</dbReference>
<evidence type="ECO:0000256" key="5">
    <source>
        <dbReference type="ARBA" id="ARBA00022777"/>
    </source>
</evidence>
<evidence type="ECO:0000259" key="11">
    <source>
        <dbReference type="PROSITE" id="PS50222"/>
    </source>
</evidence>
<evidence type="ECO:0000256" key="7">
    <source>
        <dbReference type="ARBA" id="ARBA00024334"/>
    </source>
</evidence>
<dbReference type="PROSITE" id="PS00108">
    <property type="entry name" value="PROTEIN_KINASE_ST"/>
    <property type="match status" value="1"/>
</dbReference>
<dbReference type="PROSITE" id="PS50011">
    <property type="entry name" value="PROTEIN_KINASE_DOM"/>
    <property type="match status" value="1"/>
</dbReference>
<feature type="region of interest" description="Disordered" evidence="9">
    <location>
        <begin position="973"/>
        <end position="1018"/>
    </location>
</feature>
<feature type="compositionally biased region" description="Low complexity" evidence="9">
    <location>
        <begin position="96"/>
        <end position="106"/>
    </location>
</feature>
<keyword evidence="2" id="KW-0723">Serine/threonine-protein kinase</keyword>
<keyword evidence="6 8" id="KW-0067">ATP-binding</keyword>
<name>A0ABD3P6Q2_9STRA</name>
<dbReference type="AlphaFoldDB" id="A0ABD3P6Q2"/>
<feature type="compositionally biased region" description="Basic and acidic residues" evidence="9">
    <location>
        <begin position="18"/>
        <end position="37"/>
    </location>
</feature>
<feature type="domain" description="EF-hand" evidence="11">
    <location>
        <begin position="588"/>
        <end position="623"/>
    </location>
</feature>
<gene>
    <name evidence="12" type="ORF">HJC23_011096</name>
</gene>
<dbReference type="Gene3D" id="3.30.200.20">
    <property type="entry name" value="Phosphorylase Kinase, domain 1"/>
    <property type="match status" value="1"/>
</dbReference>
<dbReference type="InterPro" id="IPR011992">
    <property type="entry name" value="EF-hand-dom_pair"/>
</dbReference>
<dbReference type="SUPFAM" id="SSF47473">
    <property type="entry name" value="EF-hand"/>
    <property type="match status" value="1"/>
</dbReference>
<feature type="region of interest" description="Disordered" evidence="9">
    <location>
        <begin position="679"/>
        <end position="705"/>
    </location>
</feature>
<feature type="region of interest" description="Disordered" evidence="9">
    <location>
        <begin position="718"/>
        <end position="767"/>
    </location>
</feature>
<dbReference type="Gene3D" id="1.10.238.10">
    <property type="entry name" value="EF-hand"/>
    <property type="match status" value="2"/>
</dbReference>
<sequence length="1103" mass="123250">MPVDLVPHHHGSNNHTYQGEKKKDKEKINQDASDVERISSGAVHRISGKANYPSSFQVIDTPRLKTSTPKQFYAAVPTSRDDGNRGKVEAANNKDSSSSSPRADSSTQPESPGSRSHKAADQQQGQRSQPEHHRNVSTDSSYYSVDDNSSANGTDQSTSNGGTTQRRKSRLFGHSDSKLGLNNDILSGDLKNPNLVRIEVPLGKPIEEVYEGVHDGPVLGSGISGIVRLVKHRATQVAYAVKCLDLALIDSEEGLRQLKEEIYIMCQLDHPNIVRLEEVYESHSEIYLVQEVCKGGELFDRLDEQPDYHYTEAQCARLVKQMLSSLTYIHNKGIIHRDLKLENFLFSDTGADSELKMIDFGLSKHFTFGEVQHEAVGTPYTVAPEVIKGSYDERCDGEPPFGGCGGPETLMQVRDNILRGAFKFEPKEIWATVSREAKDFIRSLLILDPMKRPTAKQAKESKWLKMWRHRENGNEAPVINPNVVKALVGFKEYSDMRKLLCEVLSFTLLPEQIQGLRVEFEKYDREGTGEITLSTLKNVLIGNAATGSLGGLTEGEVEDIFNALRVRKGETSIHWHDFIAAGLSQCEVDDRNLRLAFERLDLERKGFISFENVMELLGNETFHQNEDAMLRMWGESMGDVDCANCTSALINYEDFVLLMKGQKRVVNVRRSLEPLSSLPEMSLEDDTEETDDGERLGFVSPESDISADNVLSDSFRLQNDMPHDLSSSPPEHGFHRQGSSSAPPTPSHIGKRFNTIDQTDSPLGIGSDGRVTFGENIFSIPPLDLTPPQTPVRGPQDYVTPTAKRVSINPQVLASLKPPELSLPGSNSLHSSFTKGSLARGRSVSLDEKDTFTAKMAAESRASMMFKRDSRRAIAIPEHTHNISELEKIIKDESKTPLVVNRRLYRAHREFRHSVTEACKRFEDEQLRRARETLKAQENDLHSKHTAGLVMRHGQALSDQSIKNFLKKTMEEQQAAVDQANRRGGRGKTSRKKTISDMSGMLGPSTPEPPMDKKTLGDRQTMFEGGRSAENERLSNVMELQPVKEHENLHENLLRNPTKPGEFRKTNYDPFRQRKPNLLYAPYSPITTAQQAPTDAGPPPLPL</sequence>
<comment type="similarity">
    <text evidence="7">Belongs to the protein kinase superfamily. Ser/Thr protein kinase family. CDPK subfamily.</text>
</comment>
<dbReference type="GO" id="GO:0004674">
    <property type="term" value="F:protein serine/threonine kinase activity"/>
    <property type="evidence" value="ECO:0007669"/>
    <property type="project" value="UniProtKB-KW"/>
</dbReference>
<evidence type="ECO:0000313" key="12">
    <source>
        <dbReference type="EMBL" id="KAL3783332.1"/>
    </source>
</evidence>
<dbReference type="EMBL" id="JABMIG020000263">
    <property type="protein sequence ID" value="KAL3783332.1"/>
    <property type="molecule type" value="Genomic_DNA"/>
</dbReference>
<feature type="compositionally biased region" description="Acidic residues" evidence="9">
    <location>
        <begin position="682"/>
        <end position="692"/>
    </location>
</feature>
<comment type="caution">
    <text evidence="12">The sequence shown here is derived from an EMBL/GenBank/DDBJ whole genome shotgun (WGS) entry which is preliminary data.</text>
</comment>
<feature type="region of interest" description="Disordered" evidence="9">
    <location>
        <begin position="1"/>
        <end position="175"/>
    </location>
</feature>
<feature type="binding site" evidence="8">
    <location>
        <position position="242"/>
    </location>
    <ligand>
        <name>ATP</name>
        <dbReference type="ChEBI" id="CHEBI:30616"/>
    </ligand>
</feature>
<feature type="compositionally biased region" description="Polar residues" evidence="9">
    <location>
        <begin position="52"/>
        <end position="70"/>
    </location>
</feature>
<dbReference type="Pfam" id="PF00069">
    <property type="entry name" value="Pkinase"/>
    <property type="match status" value="1"/>
</dbReference>
<evidence type="ECO:0000259" key="10">
    <source>
        <dbReference type="PROSITE" id="PS50011"/>
    </source>
</evidence>
<dbReference type="SUPFAM" id="SSF56112">
    <property type="entry name" value="Protein kinase-like (PK-like)"/>
    <property type="match status" value="1"/>
</dbReference>
<feature type="region of interest" description="Disordered" evidence="9">
    <location>
        <begin position="1050"/>
        <end position="1077"/>
    </location>
</feature>
<dbReference type="InterPro" id="IPR002048">
    <property type="entry name" value="EF_hand_dom"/>
</dbReference>
<keyword evidence="13" id="KW-1185">Reference proteome</keyword>
<evidence type="ECO:0000313" key="13">
    <source>
        <dbReference type="Proteomes" id="UP001516023"/>
    </source>
</evidence>
<feature type="domain" description="EF-hand" evidence="11">
    <location>
        <begin position="511"/>
        <end position="546"/>
    </location>
</feature>
<evidence type="ECO:0000256" key="3">
    <source>
        <dbReference type="ARBA" id="ARBA00022679"/>
    </source>
</evidence>
<evidence type="ECO:0000256" key="2">
    <source>
        <dbReference type="ARBA" id="ARBA00022527"/>
    </source>
</evidence>
<dbReference type="CDD" id="cd05117">
    <property type="entry name" value="STKc_CAMK"/>
    <property type="match status" value="1"/>
</dbReference>
<keyword evidence="3" id="KW-0808">Transferase</keyword>
<keyword evidence="5" id="KW-0418">Kinase</keyword>
<feature type="compositionally biased region" description="Basic residues" evidence="9">
    <location>
        <begin position="983"/>
        <end position="993"/>
    </location>
</feature>
<dbReference type="GO" id="GO:0005524">
    <property type="term" value="F:ATP binding"/>
    <property type="evidence" value="ECO:0007669"/>
    <property type="project" value="UniProtKB-UniRule"/>
</dbReference>
<evidence type="ECO:0000256" key="6">
    <source>
        <dbReference type="ARBA" id="ARBA00022840"/>
    </source>
</evidence>
<dbReference type="InterPro" id="IPR000719">
    <property type="entry name" value="Prot_kinase_dom"/>
</dbReference>
<dbReference type="Proteomes" id="UP001516023">
    <property type="component" value="Unassembled WGS sequence"/>
</dbReference>
<feature type="compositionally biased region" description="Basic and acidic residues" evidence="9">
    <location>
        <begin position="79"/>
        <end position="88"/>
    </location>
</feature>
<dbReference type="PANTHER" id="PTHR24349">
    <property type="entry name" value="SERINE/THREONINE-PROTEIN KINASE"/>
    <property type="match status" value="1"/>
</dbReference>
<feature type="domain" description="Protein kinase" evidence="10">
    <location>
        <begin position="213"/>
        <end position="464"/>
    </location>
</feature>
<dbReference type="FunFam" id="1.10.238.10:FF:000788">
    <property type="entry name" value="Predicted protein"/>
    <property type="match status" value="1"/>
</dbReference>
<feature type="region of interest" description="Disordered" evidence="9">
    <location>
        <begin position="1084"/>
        <end position="1103"/>
    </location>
</feature>
<proteinExistence type="inferred from homology"/>
<evidence type="ECO:0000256" key="4">
    <source>
        <dbReference type="ARBA" id="ARBA00022741"/>
    </source>
</evidence>
<dbReference type="InterPro" id="IPR017441">
    <property type="entry name" value="Protein_kinase_ATP_BS"/>
</dbReference>
<dbReference type="Gene3D" id="1.10.510.10">
    <property type="entry name" value="Transferase(Phosphotransferase) domain 1"/>
    <property type="match status" value="1"/>
</dbReference>
<evidence type="ECO:0008006" key="14">
    <source>
        <dbReference type="Google" id="ProtNLM"/>
    </source>
</evidence>
<reference evidence="12 13" key="1">
    <citation type="journal article" date="2020" name="G3 (Bethesda)">
        <title>Improved Reference Genome for Cyclotella cryptica CCMP332, a Model for Cell Wall Morphogenesis, Salinity Adaptation, and Lipid Production in Diatoms (Bacillariophyta).</title>
        <authorList>
            <person name="Roberts W.R."/>
            <person name="Downey K.M."/>
            <person name="Ruck E.C."/>
            <person name="Traller J.C."/>
            <person name="Alverson A.J."/>
        </authorList>
    </citation>
    <scope>NUCLEOTIDE SEQUENCE [LARGE SCALE GENOMIC DNA]</scope>
    <source>
        <strain evidence="12 13">CCMP332</strain>
    </source>
</reference>
<dbReference type="InterPro" id="IPR011009">
    <property type="entry name" value="Kinase-like_dom_sf"/>
</dbReference>
<organism evidence="12 13">
    <name type="scientific">Cyclotella cryptica</name>
    <dbReference type="NCBI Taxonomy" id="29204"/>
    <lineage>
        <taxon>Eukaryota</taxon>
        <taxon>Sar</taxon>
        <taxon>Stramenopiles</taxon>
        <taxon>Ochrophyta</taxon>
        <taxon>Bacillariophyta</taxon>
        <taxon>Coscinodiscophyceae</taxon>
        <taxon>Thalassiosirophycidae</taxon>
        <taxon>Stephanodiscales</taxon>
        <taxon>Stephanodiscaceae</taxon>
        <taxon>Cyclotella</taxon>
    </lineage>
</organism>
<evidence type="ECO:0000256" key="8">
    <source>
        <dbReference type="PROSITE-ProRule" id="PRU10141"/>
    </source>
</evidence>
<evidence type="ECO:0000256" key="9">
    <source>
        <dbReference type="SAM" id="MobiDB-lite"/>
    </source>
</evidence>